<evidence type="ECO:0000313" key="4">
    <source>
        <dbReference type="Proteomes" id="UP001165565"/>
    </source>
</evidence>
<evidence type="ECO:0000313" key="3">
    <source>
        <dbReference type="EMBL" id="MCW6536709.1"/>
    </source>
</evidence>
<gene>
    <name evidence="3" type="ORF">NEE01_18170</name>
</gene>
<keyword evidence="4" id="KW-1185">Reference proteome</keyword>
<dbReference type="RefSeq" id="WP_265270386.1">
    <property type="nucleotide sequence ID" value="NZ_JANFAV010000015.1"/>
</dbReference>
<dbReference type="InterPro" id="IPR011010">
    <property type="entry name" value="DNA_brk_join_enz"/>
</dbReference>
<dbReference type="InterPro" id="IPR013762">
    <property type="entry name" value="Integrase-like_cat_sf"/>
</dbReference>
<dbReference type="EMBL" id="JANFAV010000015">
    <property type="protein sequence ID" value="MCW6536709.1"/>
    <property type="molecule type" value="Genomic_DNA"/>
</dbReference>
<dbReference type="Pfam" id="PF00589">
    <property type="entry name" value="Phage_integrase"/>
    <property type="match status" value="1"/>
</dbReference>
<reference evidence="3" key="1">
    <citation type="submission" date="2022-06" db="EMBL/GenBank/DDBJ databases">
        <title>Sphingomonas sp. nov. isolated from rhizosphere soil of tomato.</title>
        <authorList>
            <person name="Dong H."/>
            <person name="Gao R."/>
        </authorList>
    </citation>
    <scope>NUCLEOTIDE SEQUENCE</scope>
    <source>
        <strain evidence="3">MMSM24</strain>
    </source>
</reference>
<evidence type="ECO:0000256" key="1">
    <source>
        <dbReference type="ARBA" id="ARBA00023172"/>
    </source>
</evidence>
<proteinExistence type="predicted"/>
<protein>
    <submittedName>
        <fullName evidence="3">Tyrosine-type recombinase/integrase</fullName>
    </submittedName>
</protein>
<dbReference type="InterPro" id="IPR002104">
    <property type="entry name" value="Integrase_catalytic"/>
</dbReference>
<dbReference type="Proteomes" id="UP001165565">
    <property type="component" value="Unassembled WGS sequence"/>
</dbReference>
<dbReference type="SUPFAM" id="SSF56349">
    <property type="entry name" value="DNA breaking-rejoining enzymes"/>
    <property type="match status" value="1"/>
</dbReference>
<evidence type="ECO:0000259" key="2">
    <source>
        <dbReference type="PROSITE" id="PS51898"/>
    </source>
</evidence>
<dbReference type="GO" id="GO:0015074">
    <property type="term" value="P:DNA integration"/>
    <property type="evidence" value="ECO:0007669"/>
    <property type="project" value="InterPro"/>
</dbReference>
<keyword evidence="1" id="KW-0233">DNA recombination</keyword>
<accession>A0AA41ZGX0</accession>
<dbReference type="GO" id="GO:0006310">
    <property type="term" value="P:DNA recombination"/>
    <property type="evidence" value="ECO:0007669"/>
    <property type="project" value="UniProtKB-KW"/>
</dbReference>
<dbReference type="AlphaFoldDB" id="A0AA41ZGX0"/>
<dbReference type="GO" id="GO:0003677">
    <property type="term" value="F:DNA binding"/>
    <property type="evidence" value="ECO:0007669"/>
    <property type="project" value="InterPro"/>
</dbReference>
<sequence>MARVRLGDRYIKQRIGAVDDVHDADGELILSWDQAVGVAIVWCERQLAGGASEDDPKAPAVTETIVEVPTVNEVVSKYVAMRDARHSGRVGRPVKSGANRLTITIDGFEFAKSGLDKLSVAQLEAWRSSLQVKASTRRRISNDLKAALNDAYVSYREALPADFPSTVKLGLRQPGGEIEEDSNGVRESQILSDRQVRAIVKVAFEIDDTGDLGRMVLLLAATGARFSQIARMKVSDVQAEHGRVLMPSSRKGRARKASFARVPVGSDVLKALNVVTVGRSGEAPLLERWRYVQVTATEWRRDYRGPWLAAAQITRPWKEITKRLGIADDIVPYALRHSSIVRGIREGLPIRLVAALHDTSVVMVERHYARWITEGLDEIAAKAVVPLI</sequence>
<feature type="domain" description="Tyr recombinase" evidence="2">
    <location>
        <begin position="186"/>
        <end position="381"/>
    </location>
</feature>
<dbReference type="PROSITE" id="PS51898">
    <property type="entry name" value="TYR_RECOMBINASE"/>
    <property type="match status" value="1"/>
</dbReference>
<comment type="caution">
    <text evidence="3">The sequence shown here is derived from an EMBL/GenBank/DDBJ whole genome shotgun (WGS) entry which is preliminary data.</text>
</comment>
<organism evidence="3 4">
    <name type="scientific">Sphingomonas lycopersici</name>
    <dbReference type="NCBI Taxonomy" id="2951807"/>
    <lineage>
        <taxon>Bacteria</taxon>
        <taxon>Pseudomonadati</taxon>
        <taxon>Pseudomonadota</taxon>
        <taxon>Alphaproteobacteria</taxon>
        <taxon>Sphingomonadales</taxon>
        <taxon>Sphingomonadaceae</taxon>
        <taxon>Sphingomonas</taxon>
    </lineage>
</organism>
<dbReference type="Gene3D" id="1.10.443.10">
    <property type="entry name" value="Intergrase catalytic core"/>
    <property type="match status" value="1"/>
</dbReference>
<name>A0AA41ZGX0_9SPHN</name>